<gene>
    <name evidence="1" type="ORF">RIMI_LOCUS19659646</name>
</gene>
<reference evidence="1" key="1">
    <citation type="submission" date="2023-07" db="EMBL/GenBank/DDBJ databases">
        <authorList>
            <person name="Stuckert A."/>
        </authorList>
    </citation>
    <scope>NUCLEOTIDE SEQUENCE</scope>
</reference>
<organism evidence="1 2">
    <name type="scientific">Ranitomeya imitator</name>
    <name type="common">mimic poison frog</name>
    <dbReference type="NCBI Taxonomy" id="111125"/>
    <lineage>
        <taxon>Eukaryota</taxon>
        <taxon>Metazoa</taxon>
        <taxon>Chordata</taxon>
        <taxon>Craniata</taxon>
        <taxon>Vertebrata</taxon>
        <taxon>Euteleostomi</taxon>
        <taxon>Amphibia</taxon>
        <taxon>Batrachia</taxon>
        <taxon>Anura</taxon>
        <taxon>Neobatrachia</taxon>
        <taxon>Hyloidea</taxon>
        <taxon>Dendrobatidae</taxon>
        <taxon>Dendrobatinae</taxon>
        <taxon>Ranitomeya</taxon>
    </lineage>
</organism>
<comment type="caution">
    <text evidence="1">The sequence shown here is derived from an EMBL/GenBank/DDBJ whole genome shotgun (WGS) entry which is preliminary data.</text>
</comment>
<protein>
    <submittedName>
        <fullName evidence="1">Uncharacterized protein</fullName>
    </submittedName>
</protein>
<dbReference type="EMBL" id="CAUEEQ010063464">
    <property type="protein sequence ID" value="CAJ0964838.1"/>
    <property type="molecule type" value="Genomic_DNA"/>
</dbReference>
<name>A0ABN9ME27_9NEOB</name>
<evidence type="ECO:0000313" key="2">
    <source>
        <dbReference type="Proteomes" id="UP001176940"/>
    </source>
</evidence>
<evidence type="ECO:0000313" key="1">
    <source>
        <dbReference type="EMBL" id="CAJ0964838.1"/>
    </source>
</evidence>
<feature type="non-terminal residue" evidence="1">
    <location>
        <position position="1"/>
    </location>
</feature>
<accession>A0ABN9ME27</accession>
<proteinExistence type="predicted"/>
<dbReference type="Proteomes" id="UP001176940">
    <property type="component" value="Unassembled WGS sequence"/>
</dbReference>
<sequence length="67" mass="7703">VCVYYAPAKTQNINNSLRLLLAMKMKVRSLMSDNAKLNTLSERFFVVSTLSLLMLKPQVLIRKPMPY</sequence>
<keyword evidence="2" id="KW-1185">Reference proteome</keyword>